<keyword evidence="1" id="KW-0812">Transmembrane</keyword>
<organism evidence="2 3">
    <name type="scientific">Saccharopolyspora ipomoeae</name>
    <dbReference type="NCBI Taxonomy" id="3042027"/>
    <lineage>
        <taxon>Bacteria</taxon>
        <taxon>Bacillati</taxon>
        <taxon>Actinomycetota</taxon>
        <taxon>Actinomycetes</taxon>
        <taxon>Pseudonocardiales</taxon>
        <taxon>Pseudonocardiaceae</taxon>
        <taxon>Saccharopolyspora</taxon>
    </lineage>
</organism>
<protein>
    <submittedName>
        <fullName evidence="2">Uncharacterized protein</fullName>
    </submittedName>
</protein>
<keyword evidence="1" id="KW-0472">Membrane</keyword>
<proteinExistence type="predicted"/>
<comment type="caution">
    <text evidence="2">The sequence shown here is derived from an EMBL/GenBank/DDBJ whole genome shotgun (WGS) entry which is preliminary data.</text>
</comment>
<evidence type="ECO:0000256" key="1">
    <source>
        <dbReference type="SAM" id="Phobius"/>
    </source>
</evidence>
<dbReference type="RefSeq" id="WP_281453592.1">
    <property type="nucleotide sequence ID" value="NZ_JASAOF010000001.1"/>
</dbReference>
<reference evidence="2 3" key="1">
    <citation type="submission" date="2023-04" db="EMBL/GenBank/DDBJ databases">
        <title>Draft genome sequence of Saccharopolyspora sp. TS4A08 isolated from sweet potato rhizospheric soil.</title>
        <authorList>
            <person name="Suksaard P."/>
            <person name="Duangmal K."/>
        </authorList>
    </citation>
    <scope>NUCLEOTIDE SEQUENCE [LARGE SCALE GENOMIC DNA]</scope>
    <source>
        <strain evidence="2 3">TS4A08</strain>
    </source>
</reference>
<feature type="transmembrane region" description="Helical" evidence="1">
    <location>
        <begin position="12"/>
        <end position="32"/>
    </location>
</feature>
<dbReference type="Proteomes" id="UP001237595">
    <property type="component" value="Unassembled WGS sequence"/>
</dbReference>
<evidence type="ECO:0000313" key="3">
    <source>
        <dbReference type="Proteomes" id="UP001237595"/>
    </source>
</evidence>
<feature type="transmembrane region" description="Helical" evidence="1">
    <location>
        <begin position="104"/>
        <end position="126"/>
    </location>
</feature>
<evidence type="ECO:0000313" key="2">
    <source>
        <dbReference type="EMBL" id="MDI2027210.1"/>
    </source>
</evidence>
<sequence>MRFYAERPIRVAGQLLFDLVAIGWVAAFWWLADRAEAAVLELRAPGHRMIEAGGGLRTTFTDAARTASDVPFVGDDLAGALGRGSSAGDVLVDAGGRVLEVIDLTAGAVSVAIVALSLIPVLAAWLPRRIRYARAAGQAVAMRAQGPDLLALRALTELPHRRLKRVGREPAVAWREGDSEVIAQLAGMRLASLGLRVS</sequence>
<keyword evidence="3" id="KW-1185">Reference proteome</keyword>
<gene>
    <name evidence="2" type="ORF">QFW96_01250</name>
</gene>
<accession>A0ABT6PH78</accession>
<name>A0ABT6PH78_9PSEU</name>
<keyword evidence="1" id="KW-1133">Transmembrane helix</keyword>
<dbReference type="EMBL" id="JASAOF010000001">
    <property type="protein sequence ID" value="MDI2027210.1"/>
    <property type="molecule type" value="Genomic_DNA"/>
</dbReference>